<dbReference type="Gene3D" id="3.90.25.10">
    <property type="entry name" value="UDP-galactose 4-epimerase, domain 1"/>
    <property type="match status" value="1"/>
</dbReference>
<dbReference type="SUPFAM" id="SSF51735">
    <property type="entry name" value="NAD(P)-binding Rossmann-fold domains"/>
    <property type="match status" value="1"/>
</dbReference>
<dbReference type="Gene3D" id="3.40.50.720">
    <property type="entry name" value="NAD(P)-binding Rossmann-like Domain"/>
    <property type="match status" value="1"/>
</dbReference>
<evidence type="ECO:0000259" key="2">
    <source>
        <dbReference type="Pfam" id="PF01370"/>
    </source>
</evidence>
<accession>A0A3S2UU18</accession>
<keyword evidence="4" id="KW-1185">Reference proteome</keyword>
<dbReference type="GeneID" id="87617706"/>
<sequence length="295" mass="32611">MNKTILITGASGFTGIHACRFFAEKGYYVYGAAKKNTLIPGINQLLLCDLANEQDAEKLMKTCKPDYLLHLAGQNHVGDSWDNPIKTLEINAMSTAYLLQAAAKHKPDCKMLIVGSALQTNPQDISAIPHPYSLSKTIQTTIALSWAHLYNLDIMVAKPTNLIGPGNSNGVCAIFVKQILESVKDERKPFITVQNSNATRDFIDVRDAVSAYEYILLKGKSREVYDITTGVNHSLGKVLEHLEQLTGRTIEIKSVKSDVSDTTPLIDPVKLKELGWQQERSLTLSLADMLNYFQG</sequence>
<comment type="similarity">
    <text evidence="1">Belongs to the NAD(P)-dependent epimerase/dehydratase family.</text>
</comment>
<proteinExistence type="inferred from homology"/>
<protein>
    <submittedName>
        <fullName evidence="3">NAD-dependent epimerase/dehydratase family protein</fullName>
    </submittedName>
</protein>
<evidence type="ECO:0000313" key="4">
    <source>
        <dbReference type="Proteomes" id="UP000288024"/>
    </source>
</evidence>
<evidence type="ECO:0000313" key="3">
    <source>
        <dbReference type="EMBL" id="RVT57773.1"/>
    </source>
</evidence>
<dbReference type="InterPro" id="IPR036291">
    <property type="entry name" value="NAD(P)-bd_dom_sf"/>
</dbReference>
<organism evidence="3 4">
    <name type="scientific">Niallia taxi</name>
    <dbReference type="NCBI Taxonomy" id="2499688"/>
    <lineage>
        <taxon>Bacteria</taxon>
        <taxon>Bacillati</taxon>
        <taxon>Bacillota</taxon>
        <taxon>Bacilli</taxon>
        <taxon>Bacillales</taxon>
        <taxon>Bacillaceae</taxon>
        <taxon>Niallia</taxon>
    </lineage>
</organism>
<dbReference type="RefSeq" id="WP_127741527.1">
    <property type="nucleotide sequence ID" value="NZ_CP196002.1"/>
</dbReference>
<dbReference type="Proteomes" id="UP000288024">
    <property type="component" value="Unassembled WGS sequence"/>
</dbReference>
<reference evidence="3 4" key="1">
    <citation type="submission" date="2019-01" db="EMBL/GenBank/DDBJ databases">
        <title>Bacillus sp. M5HDSG1-1, whole genome shotgun sequence.</title>
        <authorList>
            <person name="Tuo L."/>
        </authorList>
    </citation>
    <scope>NUCLEOTIDE SEQUENCE [LARGE SCALE GENOMIC DNA]</scope>
    <source>
        <strain evidence="3 4">M5HDSG1-1</strain>
    </source>
</reference>
<dbReference type="PANTHER" id="PTHR43000">
    <property type="entry name" value="DTDP-D-GLUCOSE 4,6-DEHYDRATASE-RELATED"/>
    <property type="match status" value="1"/>
</dbReference>
<evidence type="ECO:0000256" key="1">
    <source>
        <dbReference type="ARBA" id="ARBA00007637"/>
    </source>
</evidence>
<name>A0A3S2UU18_9BACI</name>
<dbReference type="EMBL" id="RZTZ01000015">
    <property type="protein sequence ID" value="RVT57773.1"/>
    <property type="molecule type" value="Genomic_DNA"/>
</dbReference>
<dbReference type="AlphaFoldDB" id="A0A3S2UU18"/>
<dbReference type="InterPro" id="IPR001509">
    <property type="entry name" value="Epimerase_deHydtase"/>
</dbReference>
<feature type="domain" description="NAD-dependent epimerase/dehydratase" evidence="2">
    <location>
        <begin position="5"/>
        <end position="227"/>
    </location>
</feature>
<dbReference type="Pfam" id="PF01370">
    <property type="entry name" value="Epimerase"/>
    <property type="match status" value="1"/>
</dbReference>
<comment type="caution">
    <text evidence="3">The sequence shown here is derived from an EMBL/GenBank/DDBJ whole genome shotgun (WGS) entry which is preliminary data.</text>
</comment>
<gene>
    <name evidence="3" type="ORF">EM808_23795</name>
</gene>